<gene>
    <name evidence="7" type="ORF">ACFQH5_18660</name>
</gene>
<evidence type="ECO:0000256" key="6">
    <source>
        <dbReference type="SAM" id="Phobius"/>
    </source>
</evidence>
<keyword evidence="8" id="KW-1185">Reference proteome</keyword>
<evidence type="ECO:0000313" key="8">
    <source>
        <dbReference type="Proteomes" id="UP001596411"/>
    </source>
</evidence>
<proteinExistence type="predicted"/>
<keyword evidence="3 6" id="KW-0812">Transmembrane</keyword>
<dbReference type="Proteomes" id="UP001596411">
    <property type="component" value="Unassembled WGS sequence"/>
</dbReference>
<protein>
    <submittedName>
        <fullName evidence="7">LysE family translocator</fullName>
    </submittedName>
</protein>
<evidence type="ECO:0000256" key="4">
    <source>
        <dbReference type="ARBA" id="ARBA00022989"/>
    </source>
</evidence>
<sequence length="206" mass="21342">MLPTASFLLAATLLAIIPGPGVAYVVARTVAGGRGEGITSTLGLTLGGLVHVIAAALGLSLLVAQSAMVFAVVKYLGAAYLVYLGIKIILSKPEAVRTPVVRRAGPAKALRDGIIVETLNVKTAMFFLAFIPQFVSTQQAMAPQFILLGSICVLLNSTVDLIAVFSASRIVGSGVAKAAREHLLSRLSGVTLMTLGILMAITNREA</sequence>
<feature type="transmembrane region" description="Helical" evidence="6">
    <location>
        <begin position="71"/>
        <end position="90"/>
    </location>
</feature>
<dbReference type="EMBL" id="JBHSZP010000038">
    <property type="protein sequence ID" value="MFC7091569.1"/>
    <property type="molecule type" value="Genomic_DNA"/>
</dbReference>
<organism evidence="7 8">
    <name type="scientific">Halomonas salifodinae</name>
    <dbReference type="NCBI Taxonomy" id="438745"/>
    <lineage>
        <taxon>Bacteria</taxon>
        <taxon>Pseudomonadati</taxon>
        <taxon>Pseudomonadota</taxon>
        <taxon>Gammaproteobacteria</taxon>
        <taxon>Oceanospirillales</taxon>
        <taxon>Halomonadaceae</taxon>
        <taxon>Halomonas</taxon>
    </lineage>
</organism>
<dbReference type="InterPro" id="IPR001123">
    <property type="entry name" value="LeuE-type"/>
</dbReference>
<evidence type="ECO:0000256" key="1">
    <source>
        <dbReference type="ARBA" id="ARBA00004651"/>
    </source>
</evidence>
<evidence type="ECO:0000256" key="3">
    <source>
        <dbReference type="ARBA" id="ARBA00022692"/>
    </source>
</evidence>
<dbReference type="RefSeq" id="WP_346061321.1">
    <property type="nucleotide sequence ID" value="NZ_BAAADR010000004.1"/>
</dbReference>
<feature type="transmembrane region" description="Helical" evidence="6">
    <location>
        <begin position="183"/>
        <end position="201"/>
    </location>
</feature>
<evidence type="ECO:0000256" key="5">
    <source>
        <dbReference type="ARBA" id="ARBA00023136"/>
    </source>
</evidence>
<feature type="transmembrane region" description="Helical" evidence="6">
    <location>
        <begin position="43"/>
        <end position="64"/>
    </location>
</feature>
<reference evidence="8" key="1">
    <citation type="journal article" date="2019" name="Int. J. Syst. Evol. Microbiol.">
        <title>The Global Catalogue of Microorganisms (GCM) 10K type strain sequencing project: providing services to taxonomists for standard genome sequencing and annotation.</title>
        <authorList>
            <consortium name="The Broad Institute Genomics Platform"/>
            <consortium name="The Broad Institute Genome Sequencing Center for Infectious Disease"/>
            <person name="Wu L."/>
            <person name="Ma J."/>
        </authorList>
    </citation>
    <scope>NUCLEOTIDE SEQUENCE [LARGE SCALE GENOMIC DNA]</scope>
    <source>
        <strain evidence="8">CGMCC 1.13666</strain>
    </source>
</reference>
<keyword evidence="4 6" id="KW-1133">Transmembrane helix</keyword>
<accession>A0ABW2F6A2</accession>
<dbReference type="Pfam" id="PF01810">
    <property type="entry name" value="LysE"/>
    <property type="match status" value="1"/>
</dbReference>
<feature type="transmembrane region" description="Helical" evidence="6">
    <location>
        <begin position="145"/>
        <end position="171"/>
    </location>
</feature>
<dbReference type="PANTHER" id="PTHR30086">
    <property type="entry name" value="ARGININE EXPORTER PROTEIN ARGO"/>
    <property type="match status" value="1"/>
</dbReference>
<evidence type="ECO:0000313" key="7">
    <source>
        <dbReference type="EMBL" id="MFC7091569.1"/>
    </source>
</evidence>
<evidence type="ECO:0000256" key="2">
    <source>
        <dbReference type="ARBA" id="ARBA00022475"/>
    </source>
</evidence>
<comment type="caution">
    <text evidence="7">The sequence shown here is derived from an EMBL/GenBank/DDBJ whole genome shotgun (WGS) entry which is preliminary data.</text>
</comment>
<keyword evidence="5 6" id="KW-0472">Membrane</keyword>
<keyword evidence="2" id="KW-1003">Cell membrane</keyword>
<dbReference type="PIRSF" id="PIRSF006324">
    <property type="entry name" value="LeuE"/>
    <property type="match status" value="1"/>
</dbReference>
<dbReference type="PANTHER" id="PTHR30086:SF20">
    <property type="entry name" value="ARGININE EXPORTER PROTEIN ARGO-RELATED"/>
    <property type="match status" value="1"/>
</dbReference>
<name>A0ABW2F6A2_9GAMM</name>
<comment type="subcellular location">
    <subcellularLocation>
        <location evidence="1">Cell membrane</location>
        <topology evidence="1">Multi-pass membrane protein</topology>
    </subcellularLocation>
</comment>